<organism evidence="1 2">
    <name type="scientific">Pseudomonas petrae</name>
    <dbReference type="NCBI Taxonomy" id="2912190"/>
    <lineage>
        <taxon>Bacteria</taxon>
        <taxon>Pseudomonadati</taxon>
        <taxon>Pseudomonadota</taxon>
        <taxon>Gammaproteobacteria</taxon>
        <taxon>Pseudomonadales</taxon>
        <taxon>Pseudomonadaceae</taxon>
        <taxon>Pseudomonas</taxon>
    </lineage>
</organism>
<proteinExistence type="predicted"/>
<reference evidence="1" key="1">
    <citation type="submission" date="2022-01" db="EMBL/GenBank/DDBJ databases">
        <title>Pseudomonas sp. nov. isolated from Antarctic regolith.</title>
        <authorList>
            <person name="Novakova D."/>
            <person name="Sedlar K."/>
        </authorList>
    </citation>
    <scope>NUCLEOTIDE SEQUENCE</scope>
    <source>
        <strain evidence="1">P2647</strain>
    </source>
</reference>
<dbReference type="RefSeq" id="WP_237249952.1">
    <property type="nucleotide sequence ID" value="NZ_JAKJXH010000001.1"/>
</dbReference>
<comment type="caution">
    <text evidence="1">The sequence shown here is derived from an EMBL/GenBank/DDBJ whole genome shotgun (WGS) entry which is preliminary data.</text>
</comment>
<evidence type="ECO:0000313" key="2">
    <source>
        <dbReference type="Proteomes" id="UP001162905"/>
    </source>
</evidence>
<dbReference type="EMBL" id="JAKJXH010000001">
    <property type="protein sequence ID" value="MCF7540618.1"/>
    <property type="molecule type" value="Genomic_DNA"/>
</dbReference>
<sequence>MASKNKKKPDLFSLRGLPLIMTEPNWYGCGAIPDTKGRQAISPMPQSSPASEKRLTKPLSTFKSMVMDTTNNTKQRIVMILNHSSAMNFATTETAKVAPSFAGCVV</sequence>
<gene>
    <name evidence="1" type="ORF">L4G47_00080</name>
</gene>
<keyword evidence="2" id="KW-1185">Reference proteome</keyword>
<dbReference type="Proteomes" id="UP001162905">
    <property type="component" value="Unassembled WGS sequence"/>
</dbReference>
<accession>A0ABS9I0L5</accession>
<protein>
    <submittedName>
        <fullName evidence="1">Uncharacterized protein</fullName>
    </submittedName>
</protein>
<evidence type="ECO:0000313" key="1">
    <source>
        <dbReference type="EMBL" id="MCF7540618.1"/>
    </source>
</evidence>
<name>A0ABS9I0L5_9PSED</name>